<organism evidence="4 5">
    <name type="scientific">Lecanosticta acicola</name>
    <dbReference type="NCBI Taxonomy" id="111012"/>
    <lineage>
        <taxon>Eukaryota</taxon>
        <taxon>Fungi</taxon>
        <taxon>Dikarya</taxon>
        <taxon>Ascomycota</taxon>
        <taxon>Pezizomycotina</taxon>
        <taxon>Dothideomycetes</taxon>
        <taxon>Dothideomycetidae</taxon>
        <taxon>Mycosphaerellales</taxon>
        <taxon>Mycosphaerellaceae</taxon>
        <taxon>Lecanosticta</taxon>
    </lineage>
</organism>
<gene>
    <name evidence="4" type="ORF">LECACI_7A007082</name>
</gene>
<comment type="caution">
    <text evidence="4">The sequence shown here is derived from an EMBL/GenBank/DDBJ whole genome shotgun (WGS) entry which is preliminary data.</text>
</comment>
<dbReference type="Pfam" id="PF26640">
    <property type="entry name" value="DUF8212"/>
    <property type="match status" value="1"/>
</dbReference>
<evidence type="ECO:0008006" key="6">
    <source>
        <dbReference type="Google" id="ProtNLM"/>
    </source>
</evidence>
<name>A0AAI8Z3S8_9PEZI</name>
<evidence type="ECO:0000259" key="3">
    <source>
        <dbReference type="Pfam" id="PF26640"/>
    </source>
</evidence>
<feature type="domain" description="Heterokaryon incompatibility" evidence="2">
    <location>
        <begin position="24"/>
        <end position="112"/>
    </location>
</feature>
<protein>
    <recommendedName>
        <fullName evidence="6">Heterokaryon incompatibility domain-containing protein</fullName>
    </recommendedName>
</protein>
<dbReference type="EMBL" id="CAVMBE010000055">
    <property type="protein sequence ID" value="CAK4031924.1"/>
    <property type="molecule type" value="Genomic_DNA"/>
</dbReference>
<dbReference type="Pfam" id="PF06985">
    <property type="entry name" value="HET"/>
    <property type="match status" value="1"/>
</dbReference>
<keyword evidence="5" id="KW-1185">Reference proteome</keyword>
<dbReference type="PANTHER" id="PTHR10622">
    <property type="entry name" value="HET DOMAIN-CONTAINING PROTEIN"/>
    <property type="match status" value="1"/>
</dbReference>
<dbReference type="Proteomes" id="UP001296104">
    <property type="component" value="Unassembled WGS sequence"/>
</dbReference>
<dbReference type="PANTHER" id="PTHR10622:SF10">
    <property type="entry name" value="HET DOMAIN-CONTAINING PROTEIN"/>
    <property type="match status" value="1"/>
</dbReference>
<evidence type="ECO:0000313" key="4">
    <source>
        <dbReference type="EMBL" id="CAK4031924.1"/>
    </source>
</evidence>
<feature type="domain" description="DUF8212" evidence="3">
    <location>
        <begin position="224"/>
        <end position="258"/>
    </location>
</feature>
<sequence length="592" mass="66359">MRLLRTDRLELKSFPDRNGNTPPYAILSHCWSSNANDEVLYDDIRNGAAEGKPAYAKLAAAMDQAKGSYDWIWCDTCCIDKTSSAELSESINSMYTWYEAAAVCYAYIEDKSFKTVAELAESQWFTRGWTLQELIAPDEVIFFDRDWTRIGSKKFPAIRDMVSDRTRIDANILTGAGHLQSTSVAKRMSWAAGRKTTRPEDLAYCLMGIFNVTMPMLYGEGRTNAFHRLQEQIMKDSNDHSIFAWTVDRDAKGFEQHGLLADSPEAFANTSSIVGYNDWEDDTPFQPSNKGLRIDLRLTPAHDGTGIFFAALNCPIYSPKTGYHGFYGLLLVKLPVGINQFARVHCHELAGLDTRAQFASTVYVRQKASVLDHETVLPWHLFQPRNLSMPGDDYELMNVSYFPLHPDEVQSCAPRPVIQNSLWLAAAQASYFQIIKRAKSLSAVLFFRRKSDASEISILLGSIGDLEVGFDVMLGGNSINTNIAEIEGRMRLQPPGTTMEAGSHKVTIDALVKVDTPRKLYILDIAIDGRAEWNRRSEYMPLACRPAEYVLEAVDDFAENLQDFIAGPSVNRSRPSGAIKRGLSSMRRTGNK</sequence>
<dbReference type="InterPro" id="IPR058525">
    <property type="entry name" value="DUF8212"/>
</dbReference>
<feature type="region of interest" description="Disordered" evidence="1">
    <location>
        <begin position="572"/>
        <end position="592"/>
    </location>
</feature>
<dbReference type="AlphaFoldDB" id="A0AAI8Z3S8"/>
<evidence type="ECO:0000313" key="5">
    <source>
        <dbReference type="Proteomes" id="UP001296104"/>
    </source>
</evidence>
<accession>A0AAI8Z3S8</accession>
<dbReference type="InterPro" id="IPR010730">
    <property type="entry name" value="HET"/>
</dbReference>
<evidence type="ECO:0000256" key="1">
    <source>
        <dbReference type="SAM" id="MobiDB-lite"/>
    </source>
</evidence>
<proteinExistence type="predicted"/>
<reference evidence="4" key="1">
    <citation type="submission" date="2023-11" db="EMBL/GenBank/DDBJ databases">
        <authorList>
            <person name="Alioto T."/>
            <person name="Alioto T."/>
            <person name="Gomez Garrido J."/>
        </authorList>
    </citation>
    <scope>NUCLEOTIDE SEQUENCE</scope>
</reference>
<evidence type="ECO:0000259" key="2">
    <source>
        <dbReference type="Pfam" id="PF06985"/>
    </source>
</evidence>